<sequence>MKQFFSRWARDETGAMSVEYSIWMIAMTLMLMVSADTSVLLYKHAQLYDVSRDVARAVATGSLTEAETPALLGRFTSPGDYTLDVVNDGTYVTATVSVEFSDVLIFGRAFLTGRTMEGRVVMASEV</sequence>
<keyword evidence="1" id="KW-0472">Membrane</keyword>
<name>A0ABY8LDH0_9RHOB</name>
<organism evidence="2 3">
    <name type="scientific">Jannaschia ovalis</name>
    <dbReference type="NCBI Taxonomy" id="3038773"/>
    <lineage>
        <taxon>Bacteria</taxon>
        <taxon>Pseudomonadati</taxon>
        <taxon>Pseudomonadota</taxon>
        <taxon>Alphaproteobacteria</taxon>
        <taxon>Rhodobacterales</taxon>
        <taxon>Roseobacteraceae</taxon>
        <taxon>Jannaschia</taxon>
    </lineage>
</organism>
<evidence type="ECO:0000256" key="1">
    <source>
        <dbReference type="SAM" id="Phobius"/>
    </source>
</evidence>
<gene>
    <name evidence="2" type="ORF">P8627_15585</name>
</gene>
<reference evidence="2 3" key="1">
    <citation type="submission" date="2023-04" db="EMBL/GenBank/DDBJ databases">
        <title>Jannaschia ovalis sp. nov., a marine bacterium isolated from sea tidal flat.</title>
        <authorList>
            <person name="Kwon D.Y."/>
            <person name="Kim J.-J."/>
        </authorList>
    </citation>
    <scope>NUCLEOTIDE SEQUENCE [LARGE SCALE GENOMIC DNA]</scope>
    <source>
        <strain evidence="2 3">GRR-S6-38</strain>
    </source>
</reference>
<protein>
    <recommendedName>
        <fullName evidence="4">TadE-like protein</fullName>
    </recommendedName>
</protein>
<keyword evidence="1" id="KW-1133">Transmembrane helix</keyword>
<dbReference type="RefSeq" id="WP_279965174.1">
    <property type="nucleotide sequence ID" value="NZ_CP122537.1"/>
</dbReference>
<accession>A0ABY8LDH0</accession>
<evidence type="ECO:0008006" key="4">
    <source>
        <dbReference type="Google" id="ProtNLM"/>
    </source>
</evidence>
<evidence type="ECO:0000313" key="3">
    <source>
        <dbReference type="Proteomes" id="UP001243420"/>
    </source>
</evidence>
<keyword evidence="3" id="KW-1185">Reference proteome</keyword>
<proteinExistence type="predicted"/>
<keyword evidence="1" id="KW-0812">Transmembrane</keyword>
<feature type="transmembrane region" description="Helical" evidence="1">
    <location>
        <begin position="20"/>
        <end position="42"/>
    </location>
</feature>
<evidence type="ECO:0000313" key="2">
    <source>
        <dbReference type="EMBL" id="WGH78423.1"/>
    </source>
</evidence>
<dbReference type="Proteomes" id="UP001243420">
    <property type="component" value="Chromosome"/>
</dbReference>
<dbReference type="EMBL" id="CP122537">
    <property type="protein sequence ID" value="WGH78423.1"/>
    <property type="molecule type" value="Genomic_DNA"/>
</dbReference>